<evidence type="ECO:0000256" key="1">
    <source>
        <dbReference type="SAM" id="MobiDB-lite"/>
    </source>
</evidence>
<feature type="region of interest" description="Disordered" evidence="1">
    <location>
        <begin position="94"/>
        <end position="117"/>
    </location>
</feature>
<proteinExistence type="predicted"/>
<accession>A0A6C0B9V8</accession>
<reference evidence="2" key="1">
    <citation type="journal article" date="2020" name="Nature">
        <title>Giant virus diversity and host interactions through global metagenomics.</title>
        <authorList>
            <person name="Schulz F."/>
            <person name="Roux S."/>
            <person name="Paez-Espino D."/>
            <person name="Jungbluth S."/>
            <person name="Walsh D.A."/>
            <person name="Denef V.J."/>
            <person name="McMahon K.D."/>
            <person name="Konstantinidis K.T."/>
            <person name="Eloe-Fadrosh E.A."/>
            <person name="Kyrpides N.C."/>
            <person name="Woyke T."/>
        </authorList>
    </citation>
    <scope>NUCLEOTIDE SEQUENCE</scope>
    <source>
        <strain evidence="2">GVMAG-M-3300010158-59</strain>
    </source>
</reference>
<dbReference type="EMBL" id="MN739104">
    <property type="protein sequence ID" value="QHS89025.1"/>
    <property type="molecule type" value="Genomic_DNA"/>
</dbReference>
<feature type="compositionally biased region" description="Basic residues" evidence="1">
    <location>
        <begin position="102"/>
        <end position="117"/>
    </location>
</feature>
<dbReference type="AlphaFoldDB" id="A0A6C0B9V8"/>
<evidence type="ECO:0000313" key="2">
    <source>
        <dbReference type="EMBL" id="QHS89025.1"/>
    </source>
</evidence>
<organism evidence="2">
    <name type="scientific">viral metagenome</name>
    <dbReference type="NCBI Taxonomy" id="1070528"/>
    <lineage>
        <taxon>unclassified sequences</taxon>
        <taxon>metagenomes</taxon>
        <taxon>organismal metagenomes</taxon>
    </lineage>
</organism>
<name>A0A6C0B9V8_9ZZZZ</name>
<sequence length="117" mass="13594">MDFNTKVLVKNTGSTETFIDNNGKTEHIKANWDVDYNGKEVIMNVKMDENGKQKEMHANLTNNDIMELLKMRADPMALDRRLNNDFLKSKITFKSIPNAKKTNAKKPKKTKKTKRRH</sequence>
<protein>
    <submittedName>
        <fullName evidence="2">Uncharacterized protein</fullName>
    </submittedName>
</protein>